<dbReference type="InterPro" id="IPR036047">
    <property type="entry name" value="F-box-like_dom_sf"/>
</dbReference>
<dbReference type="PROSITE" id="PS50181">
    <property type="entry name" value="FBOX"/>
    <property type="match status" value="1"/>
</dbReference>
<proteinExistence type="predicted"/>
<feature type="region of interest" description="Disordered" evidence="1">
    <location>
        <begin position="390"/>
        <end position="411"/>
    </location>
</feature>
<dbReference type="SUPFAM" id="SSF81383">
    <property type="entry name" value="F-box domain"/>
    <property type="match status" value="1"/>
</dbReference>
<dbReference type="EMBL" id="ML211092">
    <property type="protein sequence ID" value="TFK88986.1"/>
    <property type="molecule type" value="Genomic_DNA"/>
</dbReference>
<evidence type="ECO:0000313" key="3">
    <source>
        <dbReference type="EMBL" id="TFK88986.1"/>
    </source>
</evidence>
<dbReference type="AlphaFoldDB" id="A0A5C3PHD3"/>
<feature type="compositionally biased region" description="Polar residues" evidence="1">
    <location>
        <begin position="487"/>
        <end position="500"/>
    </location>
</feature>
<gene>
    <name evidence="3" type="ORF">K466DRAFT_487820</name>
</gene>
<feature type="domain" description="F-box" evidence="2">
    <location>
        <begin position="1"/>
        <end position="43"/>
    </location>
</feature>
<feature type="region of interest" description="Disordered" evidence="1">
    <location>
        <begin position="485"/>
        <end position="513"/>
    </location>
</feature>
<evidence type="ECO:0000259" key="2">
    <source>
        <dbReference type="PROSITE" id="PS50181"/>
    </source>
</evidence>
<accession>A0A5C3PHD3</accession>
<dbReference type="Pfam" id="PF12937">
    <property type="entry name" value="F-box-like"/>
    <property type="match status" value="1"/>
</dbReference>
<dbReference type="Proteomes" id="UP000308197">
    <property type="component" value="Unassembled WGS sequence"/>
</dbReference>
<feature type="compositionally biased region" description="Polar residues" evidence="1">
    <location>
        <begin position="392"/>
        <end position="402"/>
    </location>
</feature>
<feature type="region of interest" description="Disordered" evidence="1">
    <location>
        <begin position="579"/>
        <end position="598"/>
    </location>
</feature>
<feature type="non-terminal residue" evidence="3">
    <location>
        <position position="1"/>
    </location>
</feature>
<dbReference type="InParanoid" id="A0A5C3PHD3"/>
<name>A0A5C3PHD3_9APHY</name>
<keyword evidence="4" id="KW-1185">Reference proteome</keyword>
<evidence type="ECO:0000313" key="4">
    <source>
        <dbReference type="Proteomes" id="UP000308197"/>
    </source>
</evidence>
<sequence>LMQLPPEVFGAVVSHVTTRDLITLSRTSKAFQRAAEPLIYEHVVLRDAQSAFLGCHAITVRDAFRAPYVKRFILYQDNRRMMPRSNLATVPAQFWLSVQRALTKMVNLEYLVVHDPQAAQSWILDHSDIRFQLREANLRLPWDSHTVLFLAGQKKLNALILSTDGKEDVPLCTLPAAALQSLEVFSGPVLVAAELLGCSLTRLQLTVDEETAPILPTVVADVGTIMVTLRKLHIVGMPDHLLMETLQLISTSWHAIHRCLMQLPALEVIEFDITRWEPAPWQETFQRVVLLEFRTYCPSLQQVLFWIAQHRFTWFMRDGEWTNMHQMARHHMFDSGWRNIGCCPPHRAPVPMSRPAASHSSFSSASSLSSATSSWSSSLSHYHDLAHRPDMTQANQPSSSRTPKPVPLPAPSSITALPSFAHSLSAFPTMTVVTNDMVHHGTRVRTKDASDKLNSALLITRQRQGATAKAKVGAHPWSSCGVGLLTASPSRQPSATQSPAAHTRYPTPEDDDPVILLVPKRSKVSSRSRAARSAQCVAQALTSVTLALSGKAFVMTLAGGRPARSTLHRAPRTTRHLTRNVEHSPACNHHTPSLQTLT</sequence>
<organism evidence="3 4">
    <name type="scientific">Polyporus arcularius HHB13444</name>
    <dbReference type="NCBI Taxonomy" id="1314778"/>
    <lineage>
        <taxon>Eukaryota</taxon>
        <taxon>Fungi</taxon>
        <taxon>Dikarya</taxon>
        <taxon>Basidiomycota</taxon>
        <taxon>Agaricomycotina</taxon>
        <taxon>Agaricomycetes</taxon>
        <taxon>Polyporales</taxon>
        <taxon>Polyporaceae</taxon>
        <taxon>Polyporus</taxon>
    </lineage>
</organism>
<protein>
    <recommendedName>
        <fullName evidence="2">F-box domain-containing protein</fullName>
    </recommendedName>
</protein>
<dbReference type="InterPro" id="IPR001810">
    <property type="entry name" value="F-box_dom"/>
</dbReference>
<reference evidence="3 4" key="1">
    <citation type="journal article" date="2019" name="Nat. Ecol. Evol.">
        <title>Megaphylogeny resolves global patterns of mushroom evolution.</title>
        <authorList>
            <person name="Varga T."/>
            <person name="Krizsan K."/>
            <person name="Foldi C."/>
            <person name="Dima B."/>
            <person name="Sanchez-Garcia M."/>
            <person name="Sanchez-Ramirez S."/>
            <person name="Szollosi G.J."/>
            <person name="Szarkandi J.G."/>
            <person name="Papp V."/>
            <person name="Albert L."/>
            <person name="Andreopoulos W."/>
            <person name="Angelini C."/>
            <person name="Antonin V."/>
            <person name="Barry K.W."/>
            <person name="Bougher N.L."/>
            <person name="Buchanan P."/>
            <person name="Buyck B."/>
            <person name="Bense V."/>
            <person name="Catcheside P."/>
            <person name="Chovatia M."/>
            <person name="Cooper J."/>
            <person name="Damon W."/>
            <person name="Desjardin D."/>
            <person name="Finy P."/>
            <person name="Geml J."/>
            <person name="Haridas S."/>
            <person name="Hughes K."/>
            <person name="Justo A."/>
            <person name="Karasinski D."/>
            <person name="Kautmanova I."/>
            <person name="Kiss B."/>
            <person name="Kocsube S."/>
            <person name="Kotiranta H."/>
            <person name="LaButti K.M."/>
            <person name="Lechner B.E."/>
            <person name="Liimatainen K."/>
            <person name="Lipzen A."/>
            <person name="Lukacs Z."/>
            <person name="Mihaltcheva S."/>
            <person name="Morgado L.N."/>
            <person name="Niskanen T."/>
            <person name="Noordeloos M.E."/>
            <person name="Ohm R.A."/>
            <person name="Ortiz-Santana B."/>
            <person name="Ovrebo C."/>
            <person name="Racz N."/>
            <person name="Riley R."/>
            <person name="Savchenko A."/>
            <person name="Shiryaev A."/>
            <person name="Soop K."/>
            <person name="Spirin V."/>
            <person name="Szebenyi C."/>
            <person name="Tomsovsky M."/>
            <person name="Tulloss R.E."/>
            <person name="Uehling J."/>
            <person name="Grigoriev I.V."/>
            <person name="Vagvolgyi C."/>
            <person name="Papp T."/>
            <person name="Martin F.M."/>
            <person name="Miettinen O."/>
            <person name="Hibbett D.S."/>
            <person name="Nagy L.G."/>
        </authorList>
    </citation>
    <scope>NUCLEOTIDE SEQUENCE [LARGE SCALE GENOMIC DNA]</scope>
    <source>
        <strain evidence="3 4">HHB13444</strain>
    </source>
</reference>
<evidence type="ECO:0000256" key="1">
    <source>
        <dbReference type="SAM" id="MobiDB-lite"/>
    </source>
</evidence>